<dbReference type="SMART" id="SM00054">
    <property type="entry name" value="EFh"/>
    <property type="match status" value="2"/>
</dbReference>
<evidence type="ECO:0000256" key="1">
    <source>
        <dbReference type="ARBA" id="ARBA00022737"/>
    </source>
</evidence>
<reference evidence="4" key="1">
    <citation type="submission" date="2005-07" db="EMBL/GenBank/DDBJ databases">
        <title>Complete sequence of Thermobifida fusca YX.</title>
        <authorList>
            <consortium name="US DOE Joint Genome Institute"/>
            <person name="Copeland A."/>
            <person name="Lucas S."/>
            <person name="Lapidus A."/>
            <person name="Barry K."/>
            <person name="Detter J.C."/>
            <person name="Glavina T."/>
            <person name="Hammon N."/>
            <person name="Israni S."/>
            <person name="Pitluck S."/>
            <person name="Di Bartolo G."/>
            <person name="Chain P."/>
            <person name="Schmutz J."/>
            <person name="Larimer F."/>
            <person name="Land M."/>
            <person name="Lykidis A."/>
            <person name="Richardson P."/>
        </authorList>
    </citation>
    <scope>NUCLEOTIDE SEQUENCE</scope>
    <source>
        <strain evidence="4">YX</strain>
    </source>
</reference>
<dbReference type="HOGENOM" id="CLU_1969481_0_0_11"/>
<dbReference type="InterPro" id="IPR002048">
    <property type="entry name" value="EF_hand_dom"/>
</dbReference>
<keyword evidence="2" id="KW-0106">Calcium</keyword>
<evidence type="ECO:0000256" key="2">
    <source>
        <dbReference type="ARBA" id="ARBA00022837"/>
    </source>
</evidence>
<sequence length="127" mass="13664">MNSHNAHRIAWENRKIGPDFSPCPAVLARGQAAVGYRSSTYRAHPHSATSGKGTAVADTNEYAATFNLVDSDGDQRISARELGRLMEVLGSPITLDQAEEAVRSIDSDGDGLISLEEFAAYLESARN</sequence>
<dbReference type="PROSITE" id="PS50222">
    <property type="entry name" value="EF_HAND_2"/>
    <property type="match status" value="2"/>
</dbReference>
<protein>
    <submittedName>
        <fullName evidence="4">Calcium-binding EF-hand</fullName>
    </submittedName>
</protein>
<proteinExistence type="predicted"/>
<dbReference type="PANTHER" id="PTHR23050">
    <property type="entry name" value="CALCIUM BINDING PROTEIN"/>
    <property type="match status" value="1"/>
</dbReference>
<dbReference type="InterPro" id="IPR011992">
    <property type="entry name" value="EF-hand-dom_pair"/>
</dbReference>
<dbReference type="InterPro" id="IPR018247">
    <property type="entry name" value="EF_Hand_1_Ca_BS"/>
</dbReference>
<evidence type="ECO:0000259" key="3">
    <source>
        <dbReference type="PROSITE" id="PS50222"/>
    </source>
</evidence>
<feature type="domain" description="EF-hand" evidence="3">
    <location>
        <begin position="57"/>
        <end position="92"/>
    </location>
</feature>
<dbReference type="AlphaFoldDB" id="Q47NZ2"/>
<dbReference type="EMBL" id="CP000088">
    <property type="protein sequence ID" value="AAZ55827.1"/>
    <property type="molecule type" value="Genomic_DNA"/>
</dbReference>
<dbReference type="Gene3D" id="1.10.238.10">
    <property type="entry name" value="EF-hand"/>
    <property type="match status" value="1"/>
</dbReference>
<name>Q47NZ2_THEFY</name>
<evidence type="ECO:0000313" key="4">
    <source>
        <dbReference type="EMBL" id="AAZ55827.1"/>
    </source>
</evidence>
<dbReference type="eggNOG" id="COG5126">
    <property type="taxonomic scope" value="Bacteria"/>
</dbReference>
<gene>
    <name evidence="4" type="ordered locus">Tfu_1792</name>
</gene>
<dbReference type="InterPro" id="IPR050145">
    <property type="entry name" value="Centrin_CML-like"/>
</dbReference>
<organism evidence="4">
    <name type="scientific">Thermobifida fusca (strain YX)</name>
    <dbReference type="NCBI Taxonomy" id="269800"/>
    <lineage>
        <taxon>Bacteria</taxon>
        <taxon>Bacillati</taxon>
        <taxon>Actinomycetota</taxon>
        <taxon>Actinomycetes</taxon>
        <taxon>Streptosporangiales</taxon>
        <taxon>Nocardiopsidaceae</taxon>
        <taxon>Thermobifida</taxon>
    </lineage>
</organism>
<dbReference type="Pfam" id="PF13499">
    <property type="entry name" value="EF-hand_7"/>
    <property type="match status" value="1"/>
</dbReference>
<feature type="domain" description="EF-hand" evidence="3">
    <location>
        <begin position="93"/>
        <end position="127"/>
    </location>
</feature>
<dbReference type="STRING" id="269800.Tfu_1792"/>
<dbReference type="PROSITE" id="PS00018">
    <property type="entry name" value="EF_HAND_1"/>
    <property type="match status" value="2"/>
</dbReference>
<dbReference type="KEGG" id="tfu:Tfu_1792"/>
<dbReference type="GO" id="GO:0005509">
    <property type="term" value="F:calcium ion binding"/>
    <property type="evidence" value="ECO:0007669"/>
    <property type="project" value="InterPro"/>
</dbReference>
<dbReference type="CDD" id="cd00051">
    <property type="entry name" value="EFh"/>
    <property type="match status" value="1"/>
</dbReference>
<accession>Q47NZ2</accession>
<dbReference type="SUPFAM" id="SSF47473">
    <property type="entry name" value="EF-hand"/>
    <property type="match status" value="1"/>
</dbReference>
<keyword evidence="1" id="KW-0677">Repeat</keyword>